<dbReference type="GO" id="GO:0006457">
    <property type="term" value="P:protein folding"/>
    <property type="evidence" value="ECO:0007669"/>
    <property type="project" value="InterPro"/>
</dbReference>
<evidence type="ECO:0000256" key="1">
    <source>
        <dbReference type="ARBA" id="ARBA00000971"/>
    </source>
</evidence>
<organism evidence="9 10">
    <name type="scientific">Cinara cedri</name>
    <dbReference type="NCBI Taxonomy" id="506608"/>
    <lineage>
        <taxon>Eukaryota</taxon>
        <taxon>Metazoa</taxon>
        <taxon>Ecdysozoa</taxon>
        <taxon>Arthropoda</taxon>
        <taxon>Hexapoda</taxon>
        <taxon>Insecta</taxon>
        <taxon>Pterygota</taxon>
        <taxon>Neoptera</taxon>
        <taxon>Paraneoptera</taxon>
        <taxon>Hemiptera</taxon>
        <taxon>Sternorrhyncha</taxon>
        <taxon>Aphidomorpha</taxon>
        <taxon>Aphidoidea</taxon>
        <taxon>Aphididae</taxon>
        <taxon>Lachninae</taxon>
        <taxon>Cinara</taxon>
    </lineage>
</organism>
<dbReference type="Gene3D" id="2.40.100.10">
    <property type="entry name" value="Cyclophilin-like"/>
    <property type="match status" value="1"/>
</dbReference>
<dbReference type="PANTHER" id="PTHR45625:SF4">
    <property type="entry name" value="PEPTIDYLPROLYL ISOMERASE DOMAIN AND WD REPEAT-CONTAINING PROTEIN 1"/>
    <property type="match status" value="1"/>
</dbReference>
<dbReference type="Pfam" id="PF00160">
    <property type="entry name" value="Pro_isomerase"/>
    <property type="match status" value="1"/>
</dbReference>
<dbReference type="SUPFAM" id="SSF50978">
    <property type="entry name" value="WD40 repeat-like"/>
    <property type="match status" value="1"/>
</dbReference>
<evidence type="ECO:0000313" key="9">
    <source>
        <dbReference type="EMBL" id="VVC28515.1"/>
    </source>
</evidence>
<name>A0A5E4MDQ9_9HEMI</name>
<dbReference type="InterPro" id="IPR036322">
    <property type="entry name" value="WD40_repeat_dom_sf"/>
</dbReference>
<evidence type="ECO:0000256" key="6">
    <source>
        <dbReference type="ARBA" id="ARBA00023235"/>
    </source>
</evidence>
<protein>
    <recommendedName>
        <fullName evidence="2">peptidylprolyl isomerase</fullName>
        <ecNumber evidence="2">5.2.1.8</ecNumber>
    </recommendedName>
</protein>
<feature type="compositionally biased region" description="Acidic residues" evidence="7">
    <location>
        <begin position="10"/>
        <end position="21"/>
    </location>
</feature>
<dbReference type="EMBL" id="CABPRJ010000481">
    <property type="protein sequence ID" value="VVC28515.1"/>
    <property type="molecule type" value="Genomic_DNA"/>
</dbReference>
<dbReference type="EC" id="5.2.1.8" evidence="2"/>
<dbReference type="SUPFAM" id="SSF50891">
    <property type="entry name" value="Cyclophilin-like"/>
    <property type="match status" value="1"/>
</dbReference>
<evidence type="ECO:0000256" key="2">
    <source>
        <dbReference type="ARBA" id="ARBA00013194"/>
    </source>
</evidence>
<dbReference type="Pfam" id="PF00400">
    <property type="entry name" value="WD40"/>
    <property type="match status" value="2"/>
</dbReference>
<evidence type="ECO:0000256" key="4">
    <source>
        <dbReference type="ARBA" id="ARBA00022737"/>
    </source>
</evidence>
<dbReference type="PROSITE" id="PS50072">
    <property type="entry name" value="CSA_PPIASE_2"/>
    <property type="match status" value="1"/>
</dbReference>
<feature type="domain" description="PPIase cyclophilin-type" evidence="8">
    <location>
        <begin position="462"/>
        <end position="616"/>
    </location>
</feature>
<evidence type="ECO:0000256" key="7">
    <source>
        <dbReference type="SAM" id="MobiDB-lite"/>
    </source>
</evidence>
<feature type="region of interest" description="Disordered" evidence="7">
    <location>
        <begin position="1"/>
        <end position="24"/>
    </location>
</feature>
<dbReference type="Gene3D" id="2.130.10.10">
    <property type="entry name" value="YVTN repeat-like/Quinoprotein amine dehydrogenase"/>
    <property type="match status" value="2"/>
</dbReference>
<dbReference type="OrthoDB" id="10264753at2759"/>
<keyword evidence="4" id="KW-0677">Repeat</keyword>
<dbReference type="GO" id="GO:0005634">
    <property type="term" value="C:nucleus"/>
    <property type="evidence" value="ECO:0007669"/>
    <property type="project" value="UniProtKB-ARBA"/>
</dbReference>
<evidence type="ECO:0000256" key="5">
    <source>
        <dbReference type="ARBA" id="ARBA00023110"/>
    </source>
</evidence>
<keyword evidence="10" id="KW-1185">Reference proteome</keyword>
<evidence type="ECO:0000256" key="3">
    <source>
        <dbReference type="ARBA" id="ARBA00022574"/>
    </source>
</evidence>
<dbReference type="InterPro" id="IPR015943">
    <property type="entry name" value="WD40/YVTN_repeat-like_dom_sf"/>
</dbReference>
<evidence type="ECO:0000259" key="8">
    <source>
        <dbReference type="PROSITE" id="PS50072"/>
    </source>
</evidence>
<accession>A0A5E4MDQ9</accession>
<dbReference type="PRINTS" id="PR00153">
    <property type="entry name" value="CSAPPISMRASE"/>
</dbReference>
<dbReference type="InterPro" id="IPR002130">
    <property type="entry name" value="Cyclophilin-type_PPIase_dom"/>
</dbReference>
<dbReference type="CDD" id="cd01927">
    <property type="entry name" value="cyclophilin_WD40"/>
    <property type="match status" value="1"/>
</dbReference>
<dbReference type="FunFam" id="2.40.100.10:FF:000003">
    <property type="entry name" value="Peptidylprolyl isomerase domain and WD repeat-containing 1"/>
    <property type="match status" value="1"/>
</dbReference>
<dbReference type="PROSITE" id="PS00170">
    <property type="entry name" value="CSA_PPIASE_1"/>
    <property type="match status" value="1"/>
</dbReference>
<comment type="catalytic activity">
    <reaction evidence="1">
        <text>[protein]-peptidylproline (omega=180) = [protein]-peptidylproline (omega=0)</text>
        <dbReference type="Rhea" id="RHEA:16237"/>
        <dbReference type="Rhea" id="RHEA-COMP:10747"/>
        <dbReference type="Rhea" id="RHEA-COMP:10748"/>
        <dbReference type="ChEBI" id="CHEBI:83833"/>
        <dbReference type="ChEBI" id="CHEBI:83834"/>
        <dbReference type="EC" id="5.2.1.8"/>
    </reaction>
</comment>
<dbReference type="InterPro" id="IPR044666">
    <property type="entry name" value="Cyclophilin_A-like"/>
</dbReference>
<evidence type="ECO:0000313" key="10">
    <source>
        <dbReference type="Proteomes" id="UP000325440"/>
    </source>
</evidence>
<proteinExistence type="predicted"/>
<keyword evidence="5" id="KW-0697">Rotamase</keyword>
<keyword evidence="3" id="KW-0853">WD repeat</keyword>
<dbReference type="Proteomes" id="UP000325440">
    <property type="component" value="Unassembled WGS sequence"/>
</dbReference>
<dbReference type="GO" id="GO:0003755">
    <property type="term" value="F:peptidyl-prolyl cis-trans isomerase activity"/>
    <property type="evidence" value="ECO:0007669"/>
    <property type="project" value="UniProtKB-KW"/>
</dbReference>
<dbReference type="InterPro" id="IPR001680">
    <property type="entry name" value="WD40_rpt"/>
</dbReference>
<gene>
    <name evidence="9" type="ORF">CINCED_3A004397</name>
</gene>
<dbReference type="InterPro" id="IPR020892">
    <property type="entry name" value="Cyclophilin-type_PPIase_CS"/>
</dbReference>
<sequence length="617" mass="70580">MSEKRQHQDSDEENNSSDDDCVGPSLSEATEIVEKKKRKVLEYEHLYLENLPTCDTYEKSYMHRDVVTHIIITKTDFLITASCDGHVKFWKKSEELIEFVKHFRAHLTPVIDLADNYNGTLVCTISSDQMVKVFDVINFDMINMIKLNYIPLSACWIHSKGDKVHTLAVSSATDPKIYIYDENGTSLHVIEKMHTKPIVFIKFNCVFEVAVSADKSGIIEYWSGAKKDYQFPTQVQFDSKLDTDLFEFVRHKTHPTCLCFSNDGLKFATMSPDRKVRVFNFLTGKLNRVYDETLARFSELQQKKQQIPNIEFIRRMAIERELDKLQISHTANLCFDESGHYLFYPTMLGVKVVNIFNNTLVKIIGKPENLRALRVALFQGKAKKPKAAVTLEMEAATNPTLESSSSDPTLFCTAYKKNRFYMFTKREPEDIKSIDADRDVFNERPSKEDIISSTEAACIQRLYDTAVIHTVFGDIQVSLFKECQKTVENFCVHAKNGYYNSNIFHRVIKGFMIQTGDPTGTGLGGESIWGGEFEDETRPHLKHDRPYTLSMANAGPHTNGSQFFITLIPTPWLDFKHTVFGRVTKGMEVVQTICNAKTHPKTDKPHDDIQIINISLK</sequence>
<dbReference type="SMART" id="SM00320">
    <property type="entry name" value="WD40"/>
    <property type="match status" value="4"/>
</dbReference>
<dbReference type="PANTHER" id="PTHR45625">
    <property type="entry name" value="PEPTIDYL-PROLYL CIS-TRANS ISOMERASE-RELATED"/>
    <property type="match status" value="1"/>
</dbReference>
<keyword evidence="6 9" id="KW-0413">Isomerase</keyword>
<dbReference type="InterPro" id="IPR029000">
    <property type="entry name" value="Cyclophilin-like_dom_sf"/>
</dbReference>
<dbReference type="AlphaFoldDB" id="A0A5E4MDQ9"/>
<reference evidence="9 10" key="1">
    <citation type="submission" date="2019-08" db="EMBL/GenBank/DDBJ databases">
        <authorList>
            <person name="Alioto T."/>
            <person name="Alioto T."/>
            <person name="Gomez Garrido J."/>
        </authorList>
    </citation>
    <scope>NUCLEOTIDE SEQUENCE [LARGE SCALE GENOMIC DNA]</scope>
</reference>